<protein>
    <submittedName>
        <fullName evidence="2">Zinc finger and BTB domain containing 49</fullName>
    </submittedName>
</protein>
<keyword evidence="4" id="KW-1185">Reference proteome</keyword>
<dbReference type="OMA" id="QKQYTCE"/>
<dbReference type="AGR" id="MGI:1922329"/>
<dbReference type="PANTHER" id="PTHR46105">
    <property type="entry name" value="AGAP004733-PA"/>
    <property type="match status" value="1"/>
</dbReference>
<dbReference type="Gene3D" id="3.30.710.10">
    <property type="entry name" value="Potassium Channel Kv1.1, Chain A"/>
    <property type="match status" value="1"/>
</dbReference>
<dbReference type="InterPro" id="IPR000210">
    <property type="entry name" value="BTB/POZ_dom"/>
</dbReference>
<reference evidence="2" key="3">
    <citation type="submission" date="2025-08" db="UniProtKB">
        <authorList>
            <consortium name="Ensembl"/>
        </authorList>
    </citation>
    <scope>IDENTIFICATION</scope>
    <source>
        <strain evidence="2">C57BL/6J</strain>
    </source>
</reference>
<sequence>MDPVAVHSCHLLQQLREQRIQGLLCDCMLVVRGVCFKAHKNVLAAFSQYFR</sequence>
<dbReference type="ExpressionAtlas" id="A0A0J9YUI6">
    <property type="expression patterns" value="baseline and differential"/>
</dbReference>
<dbReference type="MGI" id="MGI:1922329">
    <property type="gene designation" value="Zbtb49"/>
</dbReference>
<reference evidence="2" key="4">
    <citation type="submission" date="2025-09" db="UniProtKB">
        <authorList>
            <consortium name="Ensembl"/>
        </authorList>
    </citation>
    <scope>IDENTIFICATION</scope>
    <source>
        <strain evidence="2">C57BL/6J</strain>
    </source>
</reference>
<dbReference type="PANTHER" id="PTHR46105:SF30">
    <property type="entry name" value="ZINC FINGER AND BTB DOMAIN CONTAINING 49"/>
    <property type="match status" value="1"/>
</dbReference>
<evidence type="ECO:0000313" key="4">
    <source>
        <dbReference type="Proteomes" id="UP000000589"/>
    </source>
</evidence>
<dbReference type="PROSITE" id="PS50097">
    <property type="entry name" value="BTB"/>
    <property type="match status" value="1"/>
</dbReference>
<dbReference type="Antibodypedia" id="9229">
    <property type="antibodies" value="101 antibodies from 21 providers"/>
</dbReference>
<gene>
    <name evidence="2 3" type="primary">Zbtb49</name>
</gene>
<dbReference type="Ensembl" id="ENSMUST00000123106.5">
    <property type="protein sequence ID" value="ENSMUSP00000144200.2"/>
    <property type="gene ID" value="ENSMUSG00000029127.16"/>
</dbReference>
<reference evidence="2 4" key="1">
    <citation type="journal article" date="2009" name="PLoS Biol.">
        <title>Lineage-specific biology revealed by a finished genome assembly of the mouse.</title>
        <authorList>
            <consortium name="Mouse Genome Sequencing Consortium"/>
            <person name="Church D.M."/>
            <person name="Goodstadt L."/>
            <person name="Hillier L.W."/>
            <person name="Zody M.C."/>
            <person name="Goldstein S."/>
            <person name="She X."/>
            <person name="Bult C.J."/>
            <person name="Agarwala R."/>
            <person name="Cherry J.L."/>
            <person name="DiCuccio M."/>
            <person name="Hlavina W."/>
            <person name="Kapustin Y."/>
            <person name="Meric P."/>
            <person name="Maglott D."/>
            <person name="Birtle Z."/>
            <person name="Marques A.C."/>
            <person name="Graves T."/>
            <person name="Zhou S."/>
            <person name="Teague B."/>
            <person name="Potamousis K."/>
            <person name="Churas C."/>
            <person name="Place M."/>
            <person name="Herschleb J."/>
            <person name="Runnheim R."/>
            <person name="Forrest D."/>
            <person name="Amos-Landgraf J."/>
            <person name="Schwartz D.C."/>
            <person name="Cheng Z."/>
            <person name="Lindblad-Toh K."/>
            <person name="Eichler E.E."/>
            <person name="Ponting C.P."/>
        </authorList>
    </citation>
    <scope>NUCLEOTIDE SEQUENCE [LARGE SCALE GENOMIC DNA]</scope>
    <source>
        <strain evidence="2 4">C57BL/6J</strain>
    </source>
</reference>
<dbReference type="GeneTree" id="ENSGT00940000158750"/>
<accession>A0A0J9YUI6</accession>
<dbReference type="Bgee" id="ENSMUSG00000029127">
    <property type="expression patterns" value="Expressed in spermatocyte and 112 other cell types or tissues"/>
</dbReference>
<organism evidence="2 4">
    <name type="scientific">Mus musculus</name>
    <name type="common">Mouse</name>
    <dbReference type="NCBI Taxonomy" id="10090"/>
    <lineage>
        <taxon>Eukaryota</taxon>
        <taxon>Metazoa</taxon>
        <taxon>Chordata</taxon>
        <taxon>Craniata</taxon>
        <taxon>Vertebrata</taxon>
        <taxon>Euteleostomi</taxon>
        <taxon>Mammalia</taxon>
        <taxon>Eutheria</taxon>
        <taxon>Euarchontoglires</taxon>
        <taxon>Glires</taxon>
        <taxon>Rodentia</taxon>
        <taxon>Myomorpha</taxon>
        <taxon>Muroidea</taxon>
        <taxon>Muridae</taxon>
        <taxon>Murinae</taxon>
        <taxon>Mus</taxon>
        <taxon>Mus</taxon>
    </lineage>
</organism>
<dbReference type="ProteomicsDB" id="310265"/>
<proteinExistence type="predicted"/>
<dbReference type="Proteomes" id="UP000000589">
    <property type="component" value="Chromosome 5"/>
</dbReference>
<evidence type="ECO:0000313" key="2">
    <source>
        <dbReference type="Ensembl" id="ENSMUSP00000144200.2"/>
    </source>
</evidence>
<dbReference type="SUPFAM" id="SSF54695">
    <property type="entry name" value="POZ domain"/>
    <property type="match status" value="1"/>
</dbReference>
<dbReference type="VEuPathDB" id="HostDB:ENSMUSG00000029127"/>
<dbReference type="InterPro" id="IPR011333">
    <property type="entry name" value="SKP1/BTB/POZ_sf"/>
</dbReference>
<evidence type="ECO:0000259" key="1">
    <source>
        <dbReference type="PROSITE" id="PS50097"/>
    </source>
</evidence>
<dbReference type="Pfam" id="PF00651">
    <property type="entry name" value="BTB"/>
    <property type="match status" value="1"/>
</dbReference>
<dbReference type="SMR" id="A0A0J9YUI6"/>
<reference evidence="2 4" key="2">
    <citation type="journal article" date="2011" name="PLoS Biol.">
        <title>Modernizing reference genome assemblies.</title>
        <authorList>
            <person name="Church D.M."/>
            <person name="Schneider V.A."/>
            <person name="Graves T."/>
            <person name="Auger K."/>
            <person name="Cunningham F."/>
            <person name="Bouk N."/>
            <person name="Chen H.C."/>
            <person name="Agarwala R."/>
            <person name="McLaren W.M."/>
            <person name="Ritchie G.R."/>
            <person name="Albracht D."/>
            <person name="Kremitzki M."/>
            <person name="Rock S."/>
            <person name="Kotkiewicz H."/>
            <person name="Kremitzki C."/>
            <person name="Wollam A."/>
            <person name="Trani L."/>
            <person name="Fulton L."/>
            <person name="Fulton R."/>
            <person name="Matthews L."/>
            <person name="Whitehead S."/>
            <person name="Chow W."/>
            <person name="Torrance J."/>
            <person name="Dunn M."/>
            <person name="Harden G."/>
            <person name="Threadgold G."/>
            <person name="Wood J."/>
            <person name="Collins J."/>
            <person name="Heath P."/>
            <person name="Griffiths G."/>
            <person name="Pelan S."/>
            <person name="Grafham D."/>
            <person name="Eichler E.E."/>
            <person name="Weinstock G."/>
            <person name="Mardis E.R."/>
            <person name="Wilson R.K."/>
            <person name="Howe K."/>
            <person name="Flicek P."/>
            <person name="Hubbard T."/>
        </authorList>
    </citation>
    <scope>NUCLEOTIDE SEQUENCE [LARGE SCALE GENOMIC DNA]</scope>
    <source>
        <strain evidence="2 4">C57BL/6J</strain>
    </source>
</reference>
<dbReference type="InterPro" id="IPR050457">
    <property type="entry name" value="ZnFinger_BTB_dom_contain"/>
</dbReference>
<name>A0A0J9YUI6_MOUSE</name>
<feature type="domain" description="BTB" evidence="1">
    <location>
        <begin position="25"/>
        <end position="51"/>
    </location>
</feature>
<dbReference type="AlphaFoldDB" id="A0A0J9YUI6"/>
<evidence type="ECO:0000313" key="3">
    <source>
        <dbReference type="MGI" id="MGI:1922329"/>
    </source>
</evidence>